<accession>A0ABM1MPX1</accession>
<dbReference type="InterPro" id="IPR050271">
    <property type="entry name" value="UDP-glycosyltransferase"/>
</dbReference>
<keyword evidence="4" id="KW-0472">Membrane</keyword>
<dbReference type="InterPro" id="IPR002213">
    <property type="entry name" value="UDP_glucos_trans"/>
</dbReference>
<evidence type="ECO:0000256" key="5">
    <source>
        <dbReference type="SAM" id="SignalP"/>
    </source>
</evidence>
<dbReference type="CDD" id="cd03784">
    <property type="entry name" value="GT1_Gtf-like"/>
    <property type="match status" value="2"/>
</dbReference>
<feature type="transmembrane region" description="Helical" evidence="4">
    <location>
        <begin position="188"/>
        <end position="209"/>
    </location>
</feature>
<name>A0ABM1MPX1_NICVS</name>
<dbReference type="SUPFAM" id="SSF53756">
    <property type="entry name" value="UDP-Glycosyltransferase/glycogen phosphorylase"/>
    <property type="match status" value="2"/>
</dbReference>
<dbReference type="Proteomes" id="UP000695000">
    <property type="component" value="Unplaced"/>
</dbReference>
<proteinExistence type="inferred from homology"/>
<dbReference type="PANTHER" id="PTHR48043">
    <property type="entry name" value="EG:EG0003.4 PROTEIN-RELATED"/>
    <property type="match status" value="1"/>
</dbReference>
<feature type="signal peptide" evidence="5">
    <location>
        <begin position="1"/>
        <end position="17"/>
    </location>
</feature>
<dbReference type="Pfam" id="PF00201">
    <property type="entry name" value="UDPGT"/>
    <property type="match status" value="2"/>
</dbReference>
<comment type="similarity">
    <text evidence="1">Belongs to the UDP-glycosyltransferase family.</text>
</comment>
<keyword evidence="5" id="KW-0732">Signal</keyword>
<feature type="non-terminal residue" evidence="7">
    <location>
        <position position="843"/>
    </location>
</feature>
<keyword evidence="2" id="KW-0328">Glycosyltransferase</keyword>
<evidence type="ECO:0000256" key="4">
    <source>
        <dbReference type="SAM" id="Phobius"/>
    </source>
</evidence>
<evidence type="ECO:0000256" key="1">
    <source>
        <dbReference type="ARBA" id="ARBA00009995"/>
    </source>
</evidence>
<keyword evidence="4" id="KW-0812">Transmembrane</keyword>
<protein>
    <submittedName>
        <fullName evidence="7">UDP-glucuronosyltransferase 2C1-like</fullName>
    </submittedName>
</protein>
<dbReference type="GeneID" id="108562718"/>
<sequence length="843" mass="96989">MCLTWFLLLFTANNVFAARILGVFPIASYSHQIVYRPIWRELATRGHDLVVITTDPIDEPNLPNLKQIDLKYVYQFLKEKYNFTNIMSSWNVVNKLYVTSKRILDTSEVHLSHPEVQAIIKNETEHFDLLLIEFMDSTMFAFKHRFNCSVIGLTSMDAINMAHEAVGNPTHPILYPELTFPFGRNLNFFQRIMAIFYTGFMKIILYFYIPLASVLVDKYFGKGYPDLYELGQATDMLFINVNPIIHGIRPLSPATITIGGGIHLNPPKPLPRDIQTFLDNAKTGAIYFSLGSNIKSNAISLQTKQILLEAFKNMPQYQILWKFEDTELEGKPENVNIVQWAPQQDILRHPNIKLFITQGGLQSLDETIHNGVPFIGMPFFADQIFNILNAQEKELCAYLQHDQITVDKFKNTVVEVITNPKYKNNIIKWNKLIKDEPMSSLEKAIWWTEFVLRNKGAQHLKGPEHTIPLYQYYYLDVISFLIFLSHPEVQALIKNETEHFDLLMIEFMQPSMLAFKHRFNCPTIGLSSLDAVLWGHEATGNPTHPILYPDFSLPFSRNLHFFQRIFAVLFAGFMNYFGHYIYIPMETEVVEKYFGKGYPNLYELGLTIDMMFINVNPVIHGIRPITPSTISIGGGIHINPPKPLPNNIQIFLDNAKTGAIYFSLGSNIKSKSLSLKTKQVLLEAFRNMPQYQILWKFEDTELEGKPENVKIVQWAPQQDILRHPNIKLFITQGGLQSLDETIHNRVPFIGMPFFGDQIFNVLNAEENGVGVFLEHDKITAEGFKNTVVDVITNPKYKNNIVKWAKLIKDEPMTGMEKAIWWTEFVLRNKETQHLKGPENTIPL</sequence>
<evidence type="ECO:0000256" key="2">
    <source>
        <dbReference type="ARBA" id="ARBA00022676"/>
    </source>
</evidence>
<reference evidence="7" key="1">
    <citation type="submission" date="2025-08" db="UniProtKB">
        <authorList>
            <consortium name="RefSeq"/>
        </authorList>
    </citation>
    <scope>IDENTIFICATION</scope>
    <source>
        <tissue evidence="7">Whole Larva</tissue>
    </source>
</reference>
<gene>
    <name evidence="7" type="primary">LOC108562718</name>
</gene>
<evidence type="ECO:0000313" key="6">
    <source>
        <dbReference type="Proteomes" id="UP000695000"/>
    </source>
</evidence>
<evidence type="ECO:0000256" key="3">
    <source>
        <dbReference type="ARBA" id="ARBA00022679"/>
    </source>
</evidence>
<organism evidence="6 7">
    <name type="scientific">Nicrophorus vespilloides</name>
    <name type="common">Boreal carrion beetle</name>
    <dbReference type="NCBI Taxonomy" id="110193"/>
    <lineage>
        <taxon>Eukaryota</taxon>
        <taxon>Metazoa</taxon>
        <taxon>Ecdysozoa</taxon>
        <taxon>Arthropoda</taxon>
        <taxon>Hexapoda</taxon>
        <taxon>Insecta</taxon>
        <taxon>Pterygota</taxon>
        <taxon>Neoptera</taxon>
        <taxon>Endopterygota</taxon>
        <taxon>Coleoptera</taxon>
        <taxon>Polyphaga</taxon>
        <taxon>Staphyliniformia</taxon>
        <taxon>Silphidae</taxon>
        <taxon>Nicrophorinae</taxon>
        <taxon>Nicrophorus</taxon>
    </lineage>
</organism>
<dbReference type="Gene3D" id="3.40.50.2000">
    <property type="entry name" value="Glycogen Phosphorylase B"/>
    <property type="match status" value="2"/>
</dbReference>
<keyword evidence="4" id="KW-1133">Transmembrane helix</keyword>
<dbReference type="PANTHER" id="PTHR48043:SF159">
    <property type="entry name" value="EG:EG0003.4 PROTEIN-RELATED"/>
    <property type="match status" value="1"/>
</dbReference>
<keyword evidence="3" id="KW-0808">Transferase</keyword>
<evidence type="ECO:0000313" key="7">
    <source>
        <dbReference type="RefSeq" id="XP_017776621.1"/>
    </source>
</evidence>
<feature type="chain" id="PRO_5045235754" evidence="5">
    <location>
        <begin position="18"/>
        <end position="843"/>
    </location>
</feature>
<keyword evidence="6" id="KW-1185">Reference proteome</keyword>
<dbReference type="RefSeq" id="XP_017776621.1">
    <property type="nucleotide sequence ID" value="XM_017921132.1"/>
</dbReference>